<dbReference type="Proteomes" id="UP000288024">
    <property type="component" value="Unassembled WGS sequence"/>
</dbReference>
<accession>A0A437K5E9</accession>
<feature type="chain" id="PRO_5019512509" evidence="1">
    <location>
        <begin position="26"/>
        <end position="252"/>
    </location>
</feature>
<dbReference type="EMBL" id="RZTZ01000013">
    <property type="protein sequence ID" value="RVT58267.1"/>
    <property type="molecule type" value="Genomic_DNA"/>
</dbReference>
<proteinExistence type="predicted"/>
<keyword evidence="1" id="KW-0732">Signal</keyword>
<feature type="signal peptide" evidence="1">
    <location>
        <begin position="1"/>
        <end position="25"/>
    </location>
</feature>
<comment type="caution">
    <text evidence="2">The sequence shown here is derived from an EMBL/GenBank/DDBJ whole genome shotgun (WGS) entry which is preliminary data.</text>
</comment>
<dbReference type="AlphaFoldDB" id="A0A437K5E9"/>
<evidence type="ECO:0000313" key="2">
    <source>
        <dbReference type="EMBL" id="RVT58267.1"/>
    </source>
</evidence>
<evidence type="ECO:0000256" key="1">
    <source>
        <dbReference type="SAM" id="SignalP"/>
    </source>
</evidence>
<dbReference type="RefSeq" id="WP_127740962.1">
    <property type="nucleotide sequence ID" value="NZ_RZTZ01000013.1"/>
</dbReference>
<keyword evidence="3" id="KW-1185">Reference proteome</keyword>
<evidence type="ECO:0000313" key="3">
    <source>
        <dbReference type="Proteomes" id="UP000288024"/>
    </source>
</evidence>
<gene>
    <name evidence="2" type="ORF">EM808_22385</name>
</gene>
<sequence>MRKELLFAFTAFFFMSLSAITGAYALENEEQEKILLKEQKDFNGDGKMENMTLTGISSEDEDNFYKKLTIQVSNEKETKADITMDGGYNPNLELYDLDGDKQEEMFLTISDNERNSRKRYQIFDFNGTEIKEVAIPELPVMTSSFKDDYKAELVIDGLKTYNFDLYERKNTYEQLGLYQNGHLNESTELIINPFTSLKPSRYKQKFALEGKQIISGIAAVDKIAYLETVWTSKKDGWKLEKFKVKEISSKTK</sequence>
<protein>
    <submittedName>
        <fullName evidence="2">Uncharacterized protein</fullName>
    </submittedName>
</protein>
<reference evidence="2 3" key="1">
    <citation type="submission" date="2019-01" db="EMBL/GenBank/DDBJ databases">
        <title>Bacillus sp. M5HDSG1-1, whole genome shotgun sequence.</title>
        <authorList>
            <person name="Tuo L."/>
        </authorList>
    </citation>
    <scope>NUCLEOTIDE SEQUENCE [LARGE SCALE GENOMIC DNA]</scope>
    <source>
        <strain evidence="2 3">M5HDSG1-1</strain>
    </source>
</reference>
<name>A0A437K5E9_9BACI</name>
<organism evidence="2 3">
    <name type="scientific">Niallia taxi</name>
    <dbReference type="NCBI Taxonomy" id="2499688"/>
    <lineage>
        <taxon>Bacteria</taxon>
        <taxon>Bacillati</taxon>
        <taxon>Bacillota</taxon>
        <taxon>Bacilli</taxon>
        <taxon>Bacillales</taxon>
        <taxon>Bacillaceae</taxon>
        <taxon>Niallia</taxon>
    </lineage>
</organism>